<feature type="non-terminal residue" evidence="1">
    <location>
        <position position="1"/>
    </location>
</feature>
<evidence type="ECO:0000313" key="1">
    <source>
        <dbReference type="EMBL" id="GAI63760.1"/>
    </source>
</evidence>
<accession>X1RKR7</accession>
<proteinExistence type="predicted"/>
<gene>
    <name evidence="1" type="ORF">S06H3_66088</name>
</gene>
<organism evidence="1">
    <name type="scientific">marine sediment metagenome</name>
    <dbReference type="NCBI Taxonomy" id="412755"/>
    <lineage>
        <taxon>unclassified sequences</taxon>
        <taxon>metagenomes</taxon>
        <taxon>ecological metagenomes</taxon>
    </lineage>
</organism>
<feature type="non-terminal residue" evidence="1">
    <location>
        <position position="72"/>
    </location>
</feature>
<dbReference type="EMBL" id="BARV01044842">
    <property type="protein sequence ID" value="GAI63760.1"/>
    <property type="molecule type" value="Genomic_DNA"/>
</dbReference>
<reference evidence="1" key="1">
    <citation type="journal article" date="2014" name="Front. Microbiol.">
        <title>High frequency of phylogenetically diverse reductive dehalogenase-homologous genes in deep subseafloor sedimentary metagenomes.</title>
        <authorList>
            <person name="Kawai M."/>
            <person name="Futagami T."/>
            <person name="Toyoda A."/>
            <person name="Takaki Y."/>
            <person name="Nishi S."/>
            <person name="Hori S."/>
            <person name="Arai W."/>
            <person name="Tsubouchi T."/>
            <person name="Morono Y."/>
            <person name="Uchiyama I."/>
            <person name="Ito T."/>
            <person name="Fujiyama A."/>
            <person name="Inagaki F."/>
            <person name="Takami H."/>
        </authorList>
    </citation>
    <scope>NUCLEOTIDE SEQUENCE</scope>
    <source>
        <strain evidence="1">Expedition CK06-06</strain>
    </source>
</reference>
<dbReference type="AlphaFoldDB" id="X1RKR7"/>
<protein>
    <submittedName>
        <fullName evidence="1">Uncharacterized protein</fullName>
    </submittedName>
</protein>
<comment type="caution">
    <text evidence="1">The sequence shown here is derived from an EMBL/GenBank/DDBJ whole genome shotgun (WGS) entry which is preliminary data.</text>
</comment>
<name>X1RKR7_9ZZZZ</name>
<sequence length="72" mass="7959">GAGTFTGVSKGLTEVNIFYTEREFTKSDVVYIFVGTFPAPSPEPEPEPDEILQASVVIVNWDQLGDLVTIYY</sequence>